<keyword evidence="1" id="KW-0813">Transport</keyword>
<dbReference type="InterPro" id="IPR003593">
    <property type="entry name" value="AAA+_ATPase"/>
</dbReference>
<dbReference type="PANTHER" id="PTHR42939">
    <property type="entry name" value="ABC TRANSPORTER ATP-BINDING PROTEIN ALBC-RELATED"/>
    <property type="match status" value="1"/>
</dbReference>
<dbReference type="InterPro" id="IPR027417">
    <property type="entry name" value="P-loop_NTPase"/>
</dbReference>
<evidence type="ECO:0000256" key="1">
    <source>
        <dbReference type="ARBA" id="ARBA00022448"/>
    </source>
</evidence>
<name>A0A178A378_9BACI</name>
<organism evidence="5 6">
    <name type="scientific">Lederbergia galactosidilytica</name>
    <dbReference type="NCBI Taxonomy" id="217031"/>
    <lineage>
        <taxon>Bacteria</taxon>
        <taxon>Bacillati</taxon>
        <taxon>Bacillota</taxon>
        <taxon>Bacilli</taxon>
        <taxon>Bacillales</taxon>
        <taxon>Bacillaceae</taxon>
        <taxon>Lederbergia</taxon>
    </lineage>
</organism>
<accession>A0A178A378</accession>
<feature type="domain" description="ABC transporter" evidence="4">
    <location>
        <begin position="5"/>
        <end position="231"/>
    </location>
</feature>
<comment type="caution">
    <text evidence="5">The sequence shown here is derived from an EMBL/GenBank/DDBJ whole genome shotgun (WGS) entry which is preliminary data.</text>
</comment>
<dbReference type="GO" id="GO:0005524">
    <property type="term" value="F:ATP binding"/>
    <property type="evidence" value="ECO:0007669"/>
    <property type="project" value="UniProtKB-KW"/>
</dbReference>
<evidence type="ECO:0000256" key="3">
    <source>
        <dbReference type="ARBA" id="ARBA00022840"/>
    </source>
</evidence>
<keyword evidence="3" id="KW-0067">ATP-binding</keyword>
<keyword evidence="6" id="KW-1185">Reference proteome</keyword>
<dbReference type="SMART" id="SM00382">
    <property type="entry name" value="AAA"/>
    <property type="match status" value="1"/>
</dbReference>
<dbReference type="CDD" id="cd03230">
    <property type="entry name" value="ABC_DR_subfamily_A"/>
    <property type="match status" value="1"/>
</dbReference>
<evidence type="ECO:0000313" key="5">
    <source>
        <dbReference type="EMBL" id="OAK73970.1"/>
    </source>
</evidence>
<reference evidence="5 6" key="1">
    <citation type="submission" date="2015-05" db="EMBL/GenBank/DDBJ databases">
        <title>Comparison of genome.</title>
        <authorList>
            <person name="Zheng Z."/>
            <person name="Sun M."/>
        </authorList>
    </citation>
    <scope>NUCLEOTIDE SEQUENCE [LARGE SCALE GENOMIC DNA]</scope>
    <source>
        <strain evidence="5 6">G25-74</strain>
    </source>
</reference>
<keyword evidence="2" id="KW-0547">Nucleotide-binding</keyword>
<sequence length="297" mass="33270">MTKIIDIQQLSMTYDDDSKVINDINLSIKENKIYGLLGRNGAGKTTLMKLITAQIFSTDGVLRVFGEHPYENQQVLEKICFIKESQKYPDNYRVRDVLEVSASLFKNWDQEYALKLVKEFDLPLKKRVKKLSRGMHSAVGIIVGLASRAPLTIFDEPYLGLDAVARKIFYDQLITDFGNHPRTIILSTHLIDEVSNLLEHVIVIDRGNIIIDRDSEELRGLAYTVTGLAAQVTSFVKGKEVIQEERMGGTMTATLIGDENSNEQSAAKQWGLGVSPVSLQQLIVYLTKSKTEGMLSS</sequence>
<protein>
    <submittedName>
        <fullName evidence="5">Multidrug ABC transporter ATPase</fullName>
    </submittedName>
</protein>
<proteinExistence type="predicted"/>
<dbReference type="InterPro" id="IPR051782">
    <property type="entry name" value="ABC_Transporter_VariousFunc"/>
</dbReference>
<dbReference type="Gene3D" id="3.40.50.300">
    <property type="entry name" value="P-loop containing nucleotide triphosphate hydrolases"/>
    <property type="match status" value="1"/>
</dbReference>
<dbReference type="Pfam" id="PF00005">
    <property type="entry name" value="ABC_tran"/>
    <property type="match status" value="1"/>
</dbReference>
<evidence type="ECO:0000259" key="4">
    <source>
        <dbReference type="PROSITE" id="PS50893"/>
    </source>
</evidence>
<evidence type="ECO:0000256" key="2">
    <source>
        <dbReference type="ARBA" id="ARBA00022741"/>
    </source>
</evidence>
<dbReference type="GO" id="GO:0016887">
    <property type="term" value="F:ATP hydrolysis activity"/>
    <property type="evidence" value="ECO:0007669"/>
    <property type="project" value="InterPro"/>
</dbReference>
<dbReference type="RefSeq" id="WP_057988385.1">
    <property type="nucleotide sequence ID" value="NZ_LDJR01000028.1"/>
</dbReference>
<dbReference type="Proteomes" id="UP000077881">
    <property type="component" value="Unassembled WGS sequence"/>
</dbReference>
<dbReference type="PANTHER" id="PTHR42939:SF1">
    <property type="entry name" value="ABC TRANSPORTER ATP-BINDING PROTEIN ALBC-RELATED"/>
    <property type="match status" value="1"/>
</dbReference>
<dbReference type="SUPFAM" id="SSF52540">
    <property type="entry name" value="P-loop containing nucleoside triphosphate hydrolases"/>
    <property type="match status" value="1"/>
</dbReference>
<gene>
    <name evidence="5" type="ORF">ABB05_05990</name>
</gene>
<dbReference type="PROSITE" id="PS50893">
    <property type="entry name" value="ABC_TRANSPORTER_2"/>
    <property type="match status" value="1"/>
</dbReference>
<dbReference type="InterPro" id="IPR003439">
    <property type="entry name" value="ABC_transporter-like_ATP-bd"/>
</dbReference>
<dbReference type="OrthoDB" id="9804819at2"/>
<dbReference type="STRING" id="217031.ABB05_05990"/>
<evidence type="ECO:0000313" key="6">
    <source>
        <dbReference type="Proteomes" id="UP000077881"/>
    </source>
</evidence>
<dbReference type="EMBL" id="LDJR01000028">
    <property type="protein sequence ID" value="OAK73970.1"/>
    <property type="molecule type" value="Genomic_DNA"/>
</dbReference>
<dbReference type="AlphaFoldDB" id="A0A178A378"/>
<dbReference type="PATRIC" id="fig|217031.6.peg.1294"/>